<dbReference type="EMBL" id="NIRQ01000001">
    <property type="protein sequence ID" value="PHI12704.1"/>
    <property type="molecule type" value="Genomic_DNA"/>
</dbReference>
<dbReference type="Proteomes" id="UP000221852">
    <property type="component" value="Unassembled WGS sequence"/>
</dbReference>
<reference evidence="11 16" key="5">
    <citation type="submission" date="2017-06" db="EMBL/GenBank/DDBJ databases">
        <title>Genome sequencing of Fusobacterium nucleatum subsp. polymorphum KCOM 1275 (=ChDC F310).</title>
        <authorList>
            <person name="Kook J.-K."/>
            <person name="Park S.-N."/>
            <person name="Lim Y.K."/>
            <person name="Roh H."/>
        </authorList>
    </citation>
    <scope>NUCLEOTIDE SEQUENCE [LARGE SCALE GENOMIC DNA]</scope>
    <source>
        <strain evidence="11 16">KCOM 1275</strain>
    </source>
</reference>
<feature type="transmembrane region" description="Helical" evidence="8">
    <location>
        <begin position="233"/>
        <end position="254"/>
    </location>
</feature>
<keyword evidence="5 8" id="KW-0812">Transmembrane</keyword>
<reference evidence="12 17" key="2">
    <citation type="submission" date="2017-06" db="EMBL/GenBank/DDBJ databases">
        <title>Draft genome sequence of Fusobacterium nucleatum subsp. polymorphum KCOM 1267 (=ChDC F290).</title>
        <authorList>
            <person name="Kook J.-K."/>
            <person name="Park S.-N."/>
            <person name="Lim Y.K."/>
            <person name="Roh H."/>
        </authorList>
    </citation>
    <scope>NUCLEOTIDE SEQUENCE [LARGE SCALE GENOMIC DNA]</scope>
    <source>
        <strain evidence="12">KCOM 1267</strain>
        <strain evidence="17">KCOM 1267(ChDC F290)</strain>
    </source>
</reference>
<keyword evidence="15" id="KW-1185">Reference proteome</keyword>
<evidence type="ECO:0000313" key="11">
    <source>
        <dbReference type="EMBL" id="ASG28803.1"/>
    </source>
</evidence>
<evidence type="ECO:0000313" key="10">
    <source>
        <dbReference type="EMBL" id="ASC03891.1"/>
    </source>
</evidence>
<evidence type="ECO:0000259" key="9">
    <source>
        <dbReference type="PROSITE" id="PS50928"/>
    </source>
</evidence>
<dbReference type="PROSITE" id="PS50928">
    <property type="entry name" value="ABC_TM1"/>
    <property type="match status" value="1"/>
</dbReference>
<dbReference type="Proteomes" id="UP000221504">
    <property type="component" value="Unassembled WGS sequence"/>
</dbReference>
<evidence type="ECO:0000256" key="5">
    <source>
        <dbReference type="ARBA" id="ARBA00022692"/>
    </source>
</evidence>
<dbReference type="InterPro" id="IPR051789">
    <property type="entry name" value="Bact_Polyamine_Transport"/>
</dbReference>
<keyword evidence="4" id="KW-1003">Cell membrane</keyword>
<gene>
    <name evidence="10" type="ORF">CBG50_11970</name>
    <name evidence="12" type="ORF">CBG52_04710</name>
    <name evidence="13" type="ORF">CBG56_11265</name>
    <name evidence="14" type="ORF">CBG59_02445</name>
    <name evidence="11" type="ORF">CBG61_07680</name>
</gene>
<dbReference type="EMBL" id="NIRM01000001">
    <property type="protein sequence ID" value="PHI10448.1"/>
    <property type="molecule type" value="Genomic_DNA"/>
</dbReference>
<organism evidence="10 15">
    <name type="scientific">Fusobacterium nucleatum subsp. polymorphum</name>
    <name type="common">Fusobacterium polymorphum</name>
    <dbReference type="NCBI Taxonomy" id="76857"/>
    <lineage>
        <taxon>Bacteria</taxon>
        <taxon>Fusobacteriati</taxon>
        <taxon>Fusobacteriota</taxon>
        <taxon>Fusobacteriia</taxon>
        <taxon>Fusobacteriales</taxon>
        <taxon>Fusobacteriaceae</taxon>
        <taxon>Fusobacterium</taxon>
    </lineage>
</organism>
<evidence type="ECO:0000256" key="8">
    <source>
        <dbReference type="RuleBase" id="RU363032"/>
    </source>
</evidence>
<evidence type="ECO:0000313" key="15">
    <source>
        <dbReference type="Proteomes" id="UP000196759"/>
    </source>
</evidence>
<dbReference type="InterPro" id="IPR000515">
    <property type="entry name" value="MetI-like"/>
</dbReference>
<dbReference type="Gene3D" id="1.10.3720.10">
    <property type="entry name" value="MetI-like"/>
    <property type="match status" value="1"/>
</dbReference>
<evidence type="ECO:0000256" key="4">
    <source>
        <dbReference type="ARBA" id="ARBA00022475"/>
    </source>
</evidence>
<evidence type="ECO:0000256" key="7">
    <source>
        <dbReference type="ARBA" id="ARBA00023136"/>
    </source>
</evidence>
<keyword evidence="6 8" id="KW-1133">Transmembrane helix</keyword>
<evidence type="ECO:0000313" key="18">
    <source>
        <dbReference type="Proteomes" id="UP000221852"/>
    </source>
</evidence>
<dbReference type="Proteomes" id="UP000196759">
    <property type="component" value="Chromosome"/>
</dbReference>
<reference evidence="14 18" key="4">
    <citation type="submission" date="2017-06" db="EMBL/GenBank/DDBJ databases">
        <title>Draft genome sequence of Fusobacterium nucleatum subsp. polymorphum KCOM 1330 (=ChDC F330).</title>
        <authorList>
            <person name="Kook J.-K."/>
            <person name="Park S.-N."/>
            <person name="Lim Y.K."/>
            <person name="Roh H."/>
        </authorList>
    </citation>
    <scope>NUCLEOTIDE SEQUENCE [LARGE SCALE GENOMIC DNA]</scope>
    <source>
        <strain evidence="14">KCOM 1330</strain>
        <strain evidence="18">KCOM 1330 (ChDC F330)</strain>
    </source>
</reference>
<evidence type="ECO:0000256" key="1">
    <source>
        <dbReference type="ARBA" id="ARBA00004651"/>
    </source>
</evidence>
<feature type="transmembrane region" description="Helical" evidence="8">
    <location>
        <begin position="66"/>
        <end position="95"/>
    </location>
</feature>
<dbReference type="Pfam" id="PF00528">
    <property type="entry name" value="BPD_transp_1"/>
    <property type="match status" value="1"/>
</dbReference>
<dbReference type="Proteomes" id="UP000197638">
    <property type="component" value="Chromosome"/>
</dbReference>
<dbReference type="GO" id="GO:0005886">
    <property type="term" value="C:plasma membrane"/>
    <property type="evidence" value="ECO:0007669"/>
    <property type="project" value="UniProtKB-SubCell"/>
</dbReference>
<dbReference type="CDD" id="cd06261">
    <property type="entry name" value="TM_PBP2"/>
    <property type="match status" value="1"/>
</dbReference>
<dbReference type="EMBL" id="CP022123">
    <property type="protein sequence ID" value="ASG28803.1"/>
    <property type="molecule type" value="Genomic_DNA"/>
</dbReference>
<keyword evidence="7 8" id="KW-0472">Membrane</keyword>
<feature type="transmembrane region" description="Helical" evidence="8">
    <location>
        <begin position="107"/>
        <end position="127"/>
    </location>
</feature>
<evidence type="ECO:0000256" key="2">
    <source>
        <dbReference type="ARBA" id="ARBA00007069"/>
    </source>
</evidence>
<comment type="similarity">
    <text evidence="2">Belongs to the binding-protein-dependent transport system permease family. CysTW subfamily.</text>
</comment>
<evidence type="ECO:0000256" key="3">
    <source>
        <dbReference type="ARBA" id="ARBA00022448"/>
    </source>
</evidence>
<evidence type="ECO:0000256" key="6">
    <source>
        <dbReference type="ARBA" id="ARBA00022989"/>
    </source>
</evidence>
<comment type="subcellular location">
    <subcellularLocation>
        <location evidence="1 8">Cell membrane</location>
        <topology evidence="1 8">Multi-pass membrane protein</topology>
    </subcellularLocation>
</comment>
<name>A0A1Z3CJW8_FUSNP</name>
<proteinExistence type="inferred from homology"/>
<dbReference type="AlphaFoldDB" id="A0A1Z3CJW8"/>
<dbReference type="InterPro" id="IPR035906">
    <property type="entry name" value="MetI-like_sf"/>
</dbReference>
<reference evidence="13 19" key="3">
    <citation type="submission" date="2017-06" db="EMBL/GenBank/DDBJ databases">
        <title>Draft genome sequence of Fusobacterium nucleatum subsp. polymorphum KCOM 1274 (=ChDC F309).</title>
        <authorList>
            <person name="Kook J.-K."/>
            <person name="Park S.-N."/>
            <person name="Lim Y.K."/>
            <person name="Roh H."/>
        </authorList>
    </citation>
    <scope>NUCLEOTIDE SEQUENCE [LARGE SCALE GENOMIC DNA]</scope>
    <source>
        <strain evidence="13">KCOM 1274</strain>
        <strain evidence="19">KCOM 1274 (ChDC F309)</strain>
    </source>
</reference>
<dbReference type="Proteomes" id="UP000224507">
    <property type="component" value="Unassembled WGS sequence"/>
</dbReference>
<dbReference type="PANTHER" id="PTHR43848">
    <property type="entry name" value="PUTRESCINE TRANSPORT SYSTEM PERMEASE PROTEIN POTI"/>
    <property type="match status" value="1"/>
</dbReference>
<dbReference type="GO" id="GO:0055085">
    <property type="term" value="P:transmembrane transport"/>
    <property type="evidence" value="ECO:0007669"/>
    <property type="project" value="InterPro"/>
</dbReference>
<accession>A0A1Z3CJW8</accession>
<dbReference type="PANTHER" id="PTHR43848:SF2">
    <property type="entry name" value="PUTRESCINE TRANSPORT SYSTEM PERMEASE PROTEIN POTI"/>
    <property type="match status" value="1"/>
</dbReference>
<protein>
    <submittedName>
        <fullName evidence="10">Spermidine/putrescine ABC transporter permease</fullName>
    </submittedName>
</protein>
<feature type="transmembrane region" description="Helical" evidence="8">
    <location>
        <begin position="15"/>
        <end position="37"/>
    </location>
</feature>
<evidence type="ECO:0000313" key="19">
    <source>
        <dbReference type="Proteomes" id="UP000224507"/>
    </source>
</evidence>
<keyword evidence="3 8" id="KW-0813">Transport</keyword>
<evidence type="ECO:0000313" key="17">
    <source>
        <dbReference type="Proteomes" id="UP000221504"/>
    </source>
</evidence>
<dbReference type="EMBL" id="CP021934">
    <property type="protein sequence ID" value="ASC03891.1"/>
    <property type="molecule type" value="Genomic_DNA"/>
</dbReference>
<sequence length="264" mass="29941">MKIMSNKLDRRKTSLIIFIFTMIFFYLPLIVLVIYSFNDGKGMVWNGFSLRWYKELFKHSSNIWKAFYYSIFIALISSFVSTVIGTFGAIALKWFDFKGKKYLKNLSVLPLVVPDIIIGVSLLIMFATLKFKLGITTIFIAHTTFNIPYVLFIVLSRLDEFDYSIVEAAYDLGATNRQTLTKVIIPMLLPAIISAFLMALTLSFDDFVITFFVSGPGSSTLPLRIYSMIRLGVSPVVNALSVILIVISILLTLSTKKLQKNFIK</sequence>
<evidence type="ECO:0000313" key="16">
    <source>
        <dbReference type="Proteomes" id="UP000197638"/>
    </source>
</evidence>
<evidence type="ECO:0000313" key="13">
    <source>
        <dbReference type="EMBL" id="PHI11012.1"/>
    </source>
</evidence>
<reference evidence="10 15" key="1">
    <citation type="submission" date="2017-06" db="EMBL/GenBank/DDBJ databases">
        <title>Draft genome sequence of Fusobacterium nucleatum subsp. polymorphum KCOM 1260 (=ChDC F218).</title>
        <authorList>
            <person name="Kook J.-K."/>
            <person name="Park S.-N."/>
            <person name="Lim Y.K."/>
            <person name="Roh H."/>
        </authorList>
    </citation>
    <scope>NUCLEOTIDE SEQUENCE [LARGE SCALE GENOMIC DNA]</scope>
    <source>
        <strain evidence="10">KCOM 1260</strain>
        <strain evidence="15">KCOM 1260 (ChDC F218)</strain>
    </source>
</reference>
<feature type="transmembrane region" description="Helical" evidence="8">
    <location>
        <begin position="133"/>
        <end position="155"/>
    </location>
</feature>
<feature type="domain" description="ABC transmembrane type-1" evidence="9">
    <location>
        <begin position="67"/>
        <end position="255"/>
    </location>
</feature>
<dbReference type="SUPFAM" id="SSF161098">
    <property type="entry name" value="MetI-like"/>
    <property type="match status" value="1"/>
</dbReference>
<feature type="transmembrane region" description="Helical" evidence="8">
    <location>
        <begin position="187"/>
        <end position="213"/>
    </location>
</feature>
<evidence type="ECO:0000313" key="14">
    <source>
        <dbReference type="EMBL" id="PHI12704.1"/>
    </source>
</evidence>
<dbReference type="EMBL" id="NIRO01000022">
    <property type="protein sequence ID" value="PHI11012.1"/>
    <property type="molecule type" value="Genomic_DNA"/>
</dbReference>
<evidence type="ECO:0000313" key="12">
    <source>
        <dbReference type="EMBL" id="PHI10448.1"/>
    </source>
</evidence>